<dbReference type="InterPro" id="IPR002104">
    <property type="entry name" value="Integrase_catalytic"/>
</dbReference>
<evidence type="ECO:0000313" key="4">
    <source>
        <dbReference type="Proteomes" id="UP001159042"/>
    </source>
</evidence>
<proteinExistence type="predicted"/>
<dbReference type="Proteomes" id="UP001159042">
    <property type="component" value="Unassembled WGS sequence"/>
</dbReference>
<dbReference type="GO" id="GO:0015074">
    <property type="term" value="P:DNA integration"/>
    <property type="evidence" value="ECO:0007669"/>
    <property type="project" value="InterPro"/>
</dbReference>
<dbReference type="SUPFAM" id="SSF56349">
    <property type="entry name" value="DNA breaking-rejoining enzymes"/>
    <property type="match status" value="1"/>
</dbReference>
<dbReference type="InterPro" id="IPR011010">
    <property type="entry name" value="DNA_brk_join_enz"/>
</dbReference>
<protein>
    <recommendedName>
        <fullName evidence="2">Tyr recombinase domain-containing protein</fullName>
    </recommendedName>
</protein>
<dbReference type="Pfam" id="PF00589">
    <property type="entry name" value="Phage_integrase"/>
    <property type="match status" value="1"/>
</dbReference>
<dbReference type="GO" id="GO:0006310">
    <property type="term" value="P:DNA recombination"/>
    <property type="evidence" value="ECO:0007669"/>
    <property type="project" value="UniProtKB-KW"/>
</dbReference>
<comment type="caution">
    <text evidence="3">The sequence shown here is derived from an EMBL/GenBank/DDBJ whole genome shotgun (WGS) entry which is preliminary data.</text>
</comment>
<accession>A0AAV8VBE5</accession>
<feature type="domain" description="Tyr recombinase" evidence="2">
    <location>
        <begin position="38"/>
        <end position="177"/>
    </location>
</feature>
<evidence type="ECO:0000256" key="1">
    <source>
        <dbReference type="ARBA" id="ARBA00023172"/>
    </source>
</evidence>
<dbReference type="EMBL" id="JANEYG010000184">
    <property type="protein sequence ID" value="KAJ8911518.1"/>
    <property type="molecule type" value="Genomic_DNA"/>
</dbReference>
<sequence length="243" mass="27954">MYLHYSWRTLPLHKPDAFTERFFKLHGFIWTWCAGSFLIEACDEKYLAMKVTMIMGIMGACRANEMYNMKTEDIKDLGSAFLVNVPNTTTKVSRKLTITDNFYPICKKYMDIRPVYIYDISVRQIAEFLKLPNPKNYSGHSFRRSSATLLVDAEGDITTLKRHGGWKSTLVAEGYIDESIKNKMDTAHKLSNSIQETTIYNQTEDLNKITSINKQNIDLDINSLPSFNITHCSNTHITININK</sequence>
<dbReference type="CDD" id="cd00397">
    <property type="entry name" value="DNA_BRE_C"/>
    <property type="match status" value="1"/>
</dbReference>
<keyword evidence="4" id="KW-1185">Reference proteome</keyword>
<evidence type="ECO:0000259" key="2">
    <source>
        <dbReference type="Pfam" id="PF00589"/>
    </source>
</evidence>
<reference evidence="3 4" key="1">
    <citation type="journal article" date="2023" name="Insect Mol. Biol.">
        <title>Genome sequencing provides insights into the evolution of gene families encoding plant cell wall-degrading enzymes in longhorned beetles.</title>
        <authorList>
            <person name="Shin N.R."/>
            <person name="Okamura Y."/>
            <person name="Kirsch R."/>
            <person name="Pauchet Y."/>
        </authorList>
    </citation>
    <scope>NUCLEOTIDE SEQUENCE [LARGE SCALE GENOMIC DNA]</scope>
    <source>
        <strain evidence="3">EAD_L_NR</strain>
    </source>
</reference>
<gene>
    <name evidence="3" type="ORF">NQ315_012490</name>
</gene>
<organism evidence="3 4">
    <name type="scientific">Exocentrus adspersus</name>
    <dbReference type="NCBI Taxonomy" id="1586481"/>
    <lineage>
        <taxon>Eukaryota</taxon>
        <taxon>Metazoa</taxon>
        <taxon>Ecdysozoa</taxon>
        <taxon>Arthropoda</taxon>
        <taxon>Hexapoda</taxon>
        <taxon>Insecta</taxon>
        <taxon>Pterygota</taxon>
        <taxon>Neoptera</taxon>
        <taxon>Endopterygota</taxon>
        <taxon>Coleoptera</taxon>
        <taxon>Polyphaga</taxon>
        <taxon>Cucujiformia</taxon>
        <taxon>Chrysomeloidea</taxon>
        <taxon>Cerambycidae</taxon>
        <taxon>Lamiinae</taxon>
        <taxon>Acanthocinini</taxon>
        <taxon>Exocentrus</taxon>
    </lineage>
</organism>
<dbReference type="GO" id="GO:0003677">
    <property type="term" value="F:DNA binding"/>
    <property type="evidence" value="ECO:0007669"/>
    <property type="project" value="InterPro"/>
</dbReference>
<dbReference type="InterPro" id="IPR013762">
    <property type="entry name" value="Integrase-like_cat_sf"/>
</dbReference>
<evidence type="ECO:0000313" key="3">
    <source>
        <dbReference type="EMBL" id="KAJ8911518.1"/>
    </source>
</evidence>
<dbReference type="Gene3D" id="1.10.443.10">
    <property type="entry name" value="Intergrase catalytic core"/>
    <property type="match status" value="1"/>
</dbReference>
<name>A0AAV8VBE5_9CUCU</name>
<dbReference type="AlphaFoldDB" id="A0AAV8VBE5"/>
<keyword evidence="1" id="KW-0233">DNA recombination</keyword>